<feature type="domain" description="PepSY" evidence="2">
    <location>
        <begin position="50"/>
        <end position="107"/>
    </location>
</feature>
<reference evidence="3 4" key="1">
    <citation type="submission" date="2024-06" db="EMBL/GenBank/DDBJ databases">
        <title>Genomic Encyclopedia of Type Strains, Phase IV (KMG-IV): sequencing the most valuable type-strain genomes for metagenomic binning, comparative biology and taxonomic classification.</title>
        <authorList>
            <person name="Goeker M."/>
        </authorList>
    </citation>
    <scope>NUCLEOTIDE SEQUENCE [LARGE SCALE GENOMIC DNA]</scope>
    <source>
        <strain evidence="3 4">DSM 29780</strain>
    </source>
</reference>
<organism evidence="3 4">
    <name type="scientific">Rhizobium aquaticum</name>
    <dbReference type="NCBI Taxonomy" id="1549636"/>
    <lineage>
        <taxon>Bacteria</taxon>
        <taxon>Pseudomonadati</taxon>
        <taxon>Pseudomonadota</taxon>
        <taxon>Alphaproteobacteria</taxon>
        <taxon>Hyphomicrobiales</taxon>
        <taxon>Rhizobiaceae</taxon>
        <taxon>Rhizobium/Agrobacterium group</taxon>
        <taxon>Rhizobium</taxon>
    </lineage>
</organism>
<evidence type="ECO:0000256" key="1">
    <source>
        <dbReference type="SAM" id="SignalP"/>
    </source>
</evidence>
<keyword evidence="1" id="KW-0732">Signal</keyword>
<keyword evidence="4" id="KW-1185">Reference proteome</keyword>
<dbReference type="Gene3D" id="3.10.450.40">
    <property type="match status" value="1"/>
</dbReference>
<feature type="signal peptide" evidence="1">
    <location>
        <begin position="1"/>
        <end position="24"/>
    </location>
</feature>
<feature type="chain" id="PRO_5045689356" evidence="1">
    <location>
        <begin position="25"/>
        <end position="109"/>
    </location>
</feature>
<dbReference type="Pfam" id="PF03413">
    <property type="entry name" value="PepSY"/>
    <property type="match status" value="1"/>
</dbReference>
<proteinExistence type="predicted"/>
<sequence>MRRSALSLLSAAIVLALAGSLAHADGHHDGDEDETLDAVHRAVEDGTVKPLSDLKAIVTARFPGDIVRIEPHRRHGAFTYEFKVLQADGRLVEIHMDAATGQILKTENE</sequence>
<evidence type="ECO:0000259" key="2">
    <source>
        <dbReference type="Pfam" id="PF03413"/>
    </source>
</evidence>
<protein>
    <submittedName>
        <fullName evidence="3">Membrane protein YkoI</fullName>
    </submittedName>
</protein>
<evidence type="ECO:0000313" key="4">
    <source>
        <dbReference type="Proteomes" id="UP001549047"/>
    </source>
</evidence>
<name>A0ABV2IYZ2_9HYPH</name>
<dbReference type="RefSeq" id="WP_354556233.1">
    <property type="nucleotide sequence ID" value="NZ_JBEPMB010000002.1"/>
</dbReference>
<gene>
    <name evidence="3" type="ORF">ABID16_002046</name>
</gene>
<accession>A0ABV2IYZ2</accession>
<evidence type="ECO:0000313" key="3">
    <source>
        <dbReference type="EMBL" id="MET3613717.1"/>
    </source>
</evidence>
<comment type="caution">
    <text evidence="3">The sequence shown here is derived from an EMBL/GenBank/DDBJ whole genome shotgun (WGS) entry which is preliminary data.</text>
</comment>
<dbReference type="EMBL" id="JBEPMB010000002">
    <property type="protein sequence ID" value="MET3613717.1"/>
    <property type="molecule type" value="Genomic_DNA"/>
</dbReference>
<dbReference type="Proteomes" id="UP001549047">
    <property type="component" value="Unassembled WGS sequence"/>
</dbReference>
<dbReference type="InterPro" id="IPR025711">
    <property type="entry name" value="PepSY"/>
</dbReference>